<dbReference type="EMBL" id="CP031222">
    <property type="protein sequence ID" value="AXI02022.1"/>
    <property type="molecule type" value="Genomic_DNA"/>
</dbReference>
<dbReference type="GO" id="GO:0016853">
    <property type="term" value="F:isomerase activity"/>
    <property type="evidence" value="ECO:0007669"/>
    <property type="project" value="UniProtKB-KW"/>
</dbReference>
<dbReference type="InterPro" id="IPR014748">
    <property type="entry name" value="Enoyl-CoA_hydra_C"/>
</dbReference>
<dbReference type="InterPro" id="IPR051683">
    <property type="entry name" value="Enoyl-CoA_Hydratase/Isomerase"/>
</dbReference>
<evidence type="ECO:0000313" key="3">
    <source>
        <dbReference type="Proteomes" id="UP000253940"/>
    </source>
</evidence>
<dbReference type="AlphaFoldDB" id="A0A345P413"/>
<protein>
    <submittedName>
        <fullName evidence="2">Enoyl-CoA hydratase/isomerase family protein</fullName>
    </submittedName>
</protein>
<evidence type="ECO:0000313" key="2">
    <source>
        <dbReference type="EMBL" id="AXI02022.1"/>
    </source>
</evidence>
<reference evidence="2 3" key="1">
    <citation type="submission" date="2018-07" db="EMBL/GenBank/DDBJ databases">
        <title>Genome sequencing of Moraxellaceae gen. HYN0046.</title>
        <authorList>
            <person name="Kim M."/>
            <person name="Yi H."/>
        </authorList>
    </citation>
    <scope>NUCLEOTIDE SEQUENCE [LARGE SCALE GENOMIC DNA]</scope>
    <source>
        <strain evidence="2 3">HYN0046</strain>
    </source>
</reference>
<evidence type="ECO:0000256" key="1">
    <source>
        <dbReference type="ARBA" id="ARBA00005254"/>
    </source>
</evidence>
<keyword evidence="2" id="KW-0413">Isomerase</keyword>
<comment type="similarity">
    <text evidence="1">Belongs to the enoyl-CoA hydratase/isomerase family.</text>
</comment>
<dbReference type="Gene3D" id="1.10.12.10">
    <property type="entry name" value="Lyase 2-enoyl-coa Hydratase, Chain A, domain 2"/>
    <property type="match status" value="1"/>
</dbReference>
<gene>
    <name evidence="2" type="ORF">HYN46_03590</name>
</gene>
<dbReference type="KEGG" id="mbah:HYN46_03590"/>
<dbReference type="InterPro" id="IPR001753">
    <property type="entry name" value="Enoyl-CoA_hydra/iso"/>
</dbReference>
<dbReference type="OrthoDB" id="9807606at2"/>
<dbReference type="Pfam" id="PF00378">
    <property type="entry name" value="ECH_1"/>
    <property type="match status" value="1"/>
</dbReference>
<keyword evidence="3" id="KW-1185">Reference proteome</keyword>
<dbReference type="Gene3D" id="3.90.226.10">
    <property type="entry name" value="2-enoyl-CoA Hydratase, Chain A, domain 1"/>
    <property type="match status" value="1"/>
</dbReference>
<dbReference type="PANTHER" id="PTHR42964:SF1">
    <property type="entry name" value="POLYKETIDE BIOSYNTHESIS ENOYL-COA HYDRATASE PKSH-RELATED"/>
    <property type="match status" value="1"/>
</dbReference>
<dbReference type="InterPro" id="IPR029045">
    <property type="entry name" value="ClpP/crotonase-like_dom_sf"/>
</dbReference>
<organism evidence="2 3">
    <name type="scientific">Aquirhabdus parva</name>
    <dbReference type="NCBI Taxonomy" id="2283318"/>
    <lineage>
        <taxon>Bacteria</taxon>
        <taxon>Pseudomonadati</taxon>
        <taxon>Pseudomonadota</taxon>
        <taxon>Gammaproteobacteria</taxon>
        <taxon>Moraxellales</taxon>
        <taxon>Moraxellaceae</taxon>
        <taxon>Aquirhabdus</taxon>
    </lineage>
</organism>
<dbReference type="GO" id="GO:0008300">
    <property type="term" value="P:isoprenoid catabolic process"/>
    <property type="evidence" value="ECO:0007669"/>
    <property type="project" value="TreeGrafter"/>
</dbReference>
<dbReference type="SUPFAM" id="SSF52096">
    <property type="entry name" value="ClpP/crotonase"/>
    <property type="match status" value="1"/>
</dbReference>
<dbReference type="CDD" id="cd06558">
    <property type="entry name" value="crotonase-like"/>
    <property type="match status" value="1"/>
</dbReference>
<dbReference type="PANTHER" id="PTHR42964">
    <property type="entry name" value="ENOYL-COA HYDRATASE"/>
    <property type="match status" value="1"/>
</dbReference>
<name>A0A345P413_9GAMM</name>
<proteinExistence type="inferred from homology"/>
<dbReference type="RefSeq" id="WP_114898132.1">
    <property type="nucleotide sequence ID" value="NZ_CP031222.1"/>
</dbReference>
<dbReference type="Proteomes" id="UP000253940">
    <property type="component" value="Chromosome"/>
</dbReference>
<sequence length="269" mass="28565">MTLPETQTLILEQQGAILHVRLNRPDARNAMSQLMVTELIELFTALAHSETIRGVVLRGEGGNFCSGGDIKDMSNLRLLANQEGSNAAYVAFNRGFGTLINLVNQAPQVVVAVLEGAVLGGGFGLACVSDVALCLDSAKFGLPETGLGVIPAQIAPFVVQRIGLTQARRLALLGNRFGGAEAYRIGLVHELFSSVDALNAAIDEVVGQIRRTAPKASRVTKSILHRVGHVPLDTLLDDVAVQFAEAVSGSEGLEGTMAFVQKRLPTWAE</sequence>
<accession>A0A345P413</accession>